<evidence type="ECO:0000256" key="1">
    <source>
        <dbReference type="ARBA" id="ARBA00009580"/>
    </source>
</evidence>
<accession>A0A0F4KNY9</accession>
<dbReference type="PROSITE" id="PS50056">
    <property type="entry name" value="TYR_PHOSPHATASE_2"/>
    <property type="match status" value="1"/>
</dbReference>
<evidence type="ECO:0000313" key="4">
    <source>
        <dbReference type="Proteomes" id="UP000033695"/>
    </source>
</evidence>
<comment type="caution">
    <text evidence="3">The sequence shown here is derived from an EMBL/GenBank/DDBJ whole genome shotgun (WGS) entry which is preliminary data.</text>
</comment>
<name>A0A0F4KNY9_9LACO</name>
<sequence length="269" mass="30740">MLADQGERTPHVNNIRDLGGYPTKDGRIVKWCKLIRSGLLNKLDSADHNYFCDHRIKTIIDLRSYSEIEKWPDSLQLQTKYLIIPLSDNSVLEDGNFINALQKFYSETPRGGYIEMINSYEQLVISKKSQLAYYEIFKYLLENKTDEAVIIHCSAGKDRTGLVCALVLLALGVDRQVVYEDYLLTNKLSINRIYARIMEAKANGGNENFIRSIYDLSVVHEAYLKRALDIIDDEYGGVGQFLCNEVGITTKEISDLQKIYLTSLDKAYL</sequence>
<dbReference type="InterPro" id="IPR000387">
    <property type="entry name" value="Tyr_Pase_dom"/>
</dbReference>
<dbReference type="InterPro" id="IPR029021">
    <property type="entry name" value="Prot-tyrosine_phosphatase-like"/>
</dbReference>
<dbReference type="Gene3D" id="3.90.190.10">
    <property type="entry name" value="Protein tyrosine phosphatase superfamily"/>
    <property type="match status" value="1"/>
</dbReference>
<feature type="domain" description="Tyrosine specific protein phosphatases" evidence="2">
    <location>
        <begin position="131"/>
        <end position="174"/>
    </location>
</feature>
<comment type="similarity">
    <text evidence="1">Belongs to the protein-tyrosine phosphatase family.</text>
</comment>
<dbReference type="Proteomes" id="UP000033695">
    <property type="component" value="Unassembled WGS sequence"/>
</dbReference>
<evidence type="ECO:0000313" key="3">
    <source>
        <dbReference type="EMBL" id="KJY48392.1"/>
    </source>
</evidence>
<dbReference type="SUPFAM" id="SSF52799">
    <property type="entry name" value="(Phosphotyrosine protein) phosphatases II"/>
    <property type="match status" value="1"/>
</dbReference>
<gene>
    <name evidence="3" type="ORF">JG29_14520</name>
</gene>
<dbReference type="PANTHER" id="PTHR31126:SF1">
    <property type="entry name" value="TYROSINE SPECIFIC PROTEIN PHOSPHATASES DOMAIN-CONTAINING PROTEIN"/>
    <property type="match status" value="1"/>
</dbReference>
<keyword evidence="4" id="KW-1185">Reference proteome</keyword>
<dbReference type="STRING" id="1218508.JG29_14520"/>
<dbReference type="GO" id="GO:0004721">
    <property type="term" value="F:phosphoprotein phosphatase activity"/>
    <property type="evidence" value="ECO:0007669"/>
    <property type="project" value="InterPro"/>
</dbReference>
<dbReference type="RefSeq" id="WP_052696333.1">
    <property type="nucleotide sequence ID" value="NZ_JBHTHW010000005.1"/>
</dbReference>
<dbReference type="Pfam" id="PF13350">
    <property type="entry name" value="Y_phosphatase3"/>
    <property type="match status" value="1"/>
</dbReference>
<proteinExistence type="inferred from homology"/>
<dbReference type="AlphaFoldDB" id="A0A0F4KNY9"/>
<dbReference type="InterPro" id="IPR026893">
    <property type="entry name" value="Tyr/Ser_Pase_IphP-type"/>
</dbReference>
<dbReference type="PANTHER" id="PTHR31126">
    <property type="entry name" value="TYROSINE-PROTEIN PHOSPHATASE"/>
    <property type="match status" value="1"/>
</dbReference>
<reference evidence="3 4" key="1">
    <citation type="submission" date="2014-12" db="EMBL/GenBank/DDBJ databases">
        <title>Comparative genomics of the lactic acid bacteria isolated from the honey bee gut.</title>
        <authorList>
            <person name="Ellegaard K.M."/>
            <person name="Tamarit D."/>
            <person name="Javelind E."/>
            <person name="Olofsson T."/>
            <person name="Andersson S.G."/>
            <person name="Vasquez A."/>
        </authorList>
    </citation>
    <scope>NUCLEOTIDE SEQUENCE [LARGE SCALE GENOMIC DNA]</scope>
    <source>
        <strain evidence="3 4">Hon2</strain>
    </source>
</reference>
<dbReference type="OrthoDB" id="1188001at2"/>
<evidence type="ECO:0000259" key="2">
    <source>
        <dbReference type="PROSITE" id="PS50056"/>
    </source>
</evidence>
<organism evidence="3 4">
    <name type="scientific">Bombilactobacillus mellis</name>
    <dbReference type="NCBI Taxonomy" id="1218508"/>
    <lineage>
        <taxon>Bacteria</taxon>
        <taxon>Bacillati</taxon>
        <taxon>Bacillota</taxon>
        <taxon>Bacilli</taxon>
        <taxon>Lactobacillales</taxon>
        <taxon>Lactobacillaceae</taxon>
        <taxon>Bombilactobacillus</taxon>
    </lineage>
</organism>
<protein>
    <submittedName>
        <fullName evidence="3">Aldo/keto reductase family protein</fullName>
    </submittedName>
</protein>
<dbReference type="HOGENOM" id="CLU_057546_0_0_9"/>
<dbReference type="PROSITE" id="PS00383">
    <property type="entry name" value="TYR_PHOSPHATASE_1"/>
    <property type="match status" value="1"/>
</dbReference>
<dbReference type="PATRIC" id="fig|1218508.4.peg.1444"/>
<dbReference type="InterPro" id="IPR016130">
    <property type="entry name" value="Tyr_Pase_AS"/>
</dbReference>
<dbReference type="EMBL" id="JXBZ01000009">
    <property type="protein sequence ID" value="KJY48392.1"/>
    <property type="molecule type" value="Genomic_DNA"/>
</dbReference>